<dbReference type="Proteomes" id="UP000813462">
    <property type="component" value="Unassembled WGS sequence"/>
</dbReference>
<name>A0A978UDK0_ZIZJJ</name>
<organism evidence="2 3">
    <name type="scientific">Ziziphus jujuba var. spinosa</name>
    <dbReference type="NCBI Taxonomy" id="714518"/>
    <lineage>
        <taxon>Eukaryota</taxon>
        <taxon>Viridiplantae</taxon>
        <taxon>Streptophyta</taxon>
        <taxon>Embryophyta</taxon>
        <taxon>Tracheophyta</taxon>
        <taxon>Spermatophyta</taxon>
        <taxon>Magnoliopsida</taxon>
        <taxon>eudicotyledons</taxon>
        <taxon>Gunneridae</taxon>
        <taxon>Pentapetalae</taxon>
        <taxon>rosids</taxon>
        <taxon>fabids</taxon>
        <taxon>Rosales</taxon>
        <taxon>Rhamnaceae</taxon>
        <taxon>Paliureae</taxon>
        <taxon>Ziziphus</taxon>
    </lineage>
</organism>
<evidence type="ECO:0000313" key="2">
    <source>
        <dbReference type="EMBL" id="KAH7512843.1"/>
    </source>
</evidence>
<gene>
    <name evidence="2" type="ORF">FEM48_Zijuj12G0133000</name>
</gene>
<dbReference type="OrthoDB" id="1669163at2759"/>
<reference evidence="2" key="1">
    <citation type="journal article" date="2021" name="Front. Plant Sci.">
        <title>Chromosome-Scale Genome Assembly for Chinese Sour Jujube and Insights Into Its Genome Evolution and Domestication Signature.</title>
        <authorList>
            <person name="Shen L.-Y."/>
            <person name="Luo H."/>
            <person name="Wang X.-L."/>
            <person name="Wang X.-M."/>
            <person name="Qiu X.-J."/>
            <person name="Liu H."/>
            <person name="Zhou S.-S."/>
            <person name="Jia K.-H."/>
            <person name="Nie S."/>
            <person name="Bao Y.-T."/>
            <person name="Zhang R.-G."/>
            <person name="Yun Q.-Z."/>
            <person name="Chai Y.-H."/>
            <person name="Lu J.-Y."/>
            <person name="Li Y."/>
            <person name="Zhao S.-W."/>
            <person name="Mao J.-F."/>
            <person name="Jia S.-G."/>
            <person name="Mao Y.-M."/>
        </authorList>
    </citation>
    <scope>NUCLEOTIDE SEQUENCE</scope>
    <source>
        <strain evidence="2">AT0</strain>
        <tissue evidence="2">Leaf</tissue>
    </source>
</reference>
<dbReference type="PANTHER" id="PTHR33623:SF17">
    <property type="entry name" value="DUF4378 DOMAIN-CONTAINING PROTEIN"/>
    <property type="match status" value="1"/>
</dbReference>
<sequence>MASSGISFPHTNFQQRKLFPIERRPRTLKDFLNENSNSCSSSWFKSFHRQPFQPNVIDTIKIQRQMRLKAASSPTISAFQAVINAVKNITFTTVKSPSFLPRSLSRRLSKKETKKNQEKANQGKTTASVRIKDILRWKSFRDLVDQEISPPVDFTPSPNHHCTTTTSFTTGSTTDSSTSACNSYGSSWCDSDFTAQLSPSWRGNSNSDGFDGDEIDDDLRKIQNNVPCVSRDSKAGKAGAEDYTAVGPKVGELLLGDENEQQSPVSVLDFHFREDENPLSTFDQSLDSMNRTNQKLMQKINWFESLAKLEPVDLDKWTSMEESSIFEEERKDEDEGVRFGGEERARELLYHDKETSSTVSRKTDVDQLLLDFFKYKLSERNNQTEDDDFNFEMVRIAEAWMNGEHEVLEWGLEYKREAYIRHMHKLEKWSKFEDEQEELALEIEAGILNHLVDELLVDYS</sequence>
<evidence type="ECO:0000256" key="1">
    <source>
        <dbReference type="SAM" id="MobiDB-lite"/>
    </source>
</evidence>
<accession>A0A978UDK0</accession>
<proteinExistence type="predicted"/>
<comment type="caution">
    <text evidence="2">The sequence shown here is derived from an EMBL/GenBank/DDBJ whole genome shotgun (WGS) entry which is preliminary data.</text>
</comment>
<dbReference type="AlphaFoldDB" id="A0A978UDK0"/>
<evidence type="ECO:0000313" key="3">
    <source>
        <dbReference type="Proteomes" id="UP000813462"/>
    </source>
</evidence>
<feature type="region of interest" description="Disordered" evidence="1">
    <location>
        <begin position="104"/>
        <end position="126"/>
    </location>
</feature>
<protein>
    <submittedName>
        <fullName evidence="2">Uncharacterized protein</fullName>
    </submittedName>
</protein>
<dbReference type="EMBL" id="JAEACU010000012">
    <property type="protein sequence ID" value="KAH7512843.1"/>
    <property type="molecule type" value="Genomic_DNA"/>
</dbReference>
<dbReference type="PANTHER" id="PTHR33623">
    <property type="entry name" value="OS04G0572500 PROTEIN"/>
    <property type="match status" value="1"/>
</dbReference>